<dbReference type="RefSeq" id="WP_091999028.1">
    <property type="nucleotide sequence ID" value="NZ_FOUR01000001.1"/>
</dbReference>
<dbReference type="EMBL" id="FOUR01000001">
    <property type="protein sequence ID" value="SFM59421.1"/>
    <property type="molecule type" value="Genomic_DNA"/>
</dbReference>
<keyword evidence="6" id="KW-1185">Reference proteome</keyword>
<accession>A0A1I4S4U7</accession>
<dbReference type="AlphaFoldDB" id="A0A1I4S4U7"/>
<feature type="domain" description="Enoyl-CoA hydratase/isomerase" evidence="4">
    <location>
        <begin position="16"/>
        <end position="353"/>
    </location>
</feature>
<evidence type="ECO:0000256" key="2">
    <source>
        <dbReference type="ARBA" id="ARBA00011915"/>
    </source>
</evidence>
<reference evidence="6" key="1">
    <citation type="submission" date="2016-10" db="EMBL/GenBank/DDBJ databases">
        <authorList>
            <person name="Varghese N."/>
            <person name="Submissions S."/>
        </authorList>
    </citation>
    <scope>NUCLEOTIDE SEQUENCE [LARGE SCALE GENOMIC DNA]</scope>
    <source>
        <strain evidence="6">CGMCC 1.6775</strain>
    </source>
</reference>
<dbReference type="InterPro" id="IPR029045">
    <property type="entry name" value="ClpP/crotonase-like_dom_sf"/>
</dbReference>
<organism evidence="5 6">
    <name type="scientific">Marinobacter pelagius</name>
    <dbReference type="NCBI Taxonomy" id="379482"/>
    <lineage>
        <taxon>Bacteria</taxon>
        <taxon>Pseudomonadati</taxon>
        <taxon>Pseudomonadota</taxon>
        <taxon>Gammaproteobacteria</taxon>
        <taxon>Pseudomonadales</taxon>
        <taxon>Marinobacteraceae</taxon>
        <taxon>Marinobacter</taxon>
    </lineage>
</organism>
<comment type="catalytic activity">
    <reaction evidence="1">
        <text>3-hydroxy-2-methylpropanoyl-CoA + H2O = 3-hydroxy-2-methylpropanoate + CoA + H(+)</text>
        <dbReference type="Rhea" id="RHEA:20888"/>
        <dbReference type="ChEBI" id="CHEBI:11805"/>
        <dbReference type="ChEBI" id="CHEBI:15377"/>
        <dbReference type="ChEBI" id="CHEBI:15378"/>
        <dbReference type="ChEBI" id="CHEBI:57287"/>
        <dbReference type="ChEBI" id="CHEBI:57340"/>
        <dbReference type="EC" id="3.1.2.4"/>
    </reaction>
</comment>
<dbReference type="Proteomes" id="UP000199339">
    <property type="component" value="Unassembled WGS sequence"/>
</dbReference>
<dbReference type="EC" id="3.1.2.4" evidence="2"/>
<dbReference type="NCBIfam" id="NF004127">
    <property type="entry name" value="PRK05617.1"/>
    <property type="match status" value="1"/>
</dbReference>
<dbReference type="Pfam" id="PF16113">
    <property type="entry name" value="ECH_2"/>
    <property type="match status" value="1"/>
</dbReference>
<dbReference type="SUPFAM" id="SSF52096">
    <property type="entry name" value="ClpP/crotonase"/>
    <property type="match status" value="1"/>
</dbReference>
<dbReference type="InterPro" id="IPR032259">
    <property type="entry name" value="HIBYL-CoA-H"/>
</dbReference>
<dbReference type="GO" id="GO:0006574">
    <property type="term" value="P:L-valine catabolic process"/>
    <property type="evidence" value="ECO:0007669"/>
    <property type="project" value="TreeGrafter"/>
</dbReference>
<proteinExistence type="predicted"/>
<gene>
    <name evidence="5" type="ORF">SAMN04487961_0828</name>
</gene>
<evidence type="ECO:0000313" key="6">
    <source>
        <dbReference type="Proteomes" id="UP000199339"/>
    </source>
</evidence>
<protein>
    <recommendedName>
        <fullName evidence="2">3-hydroxyisobutyryl-CoA hydrolase</fullName>
        <ecNumber evidence="2">3.1.2.4</ecNumber>
    </recommendedName>
</protein>
<dbReference type="CDD" id="cd06558">
    <property type="entry name" value="crotonase-like"/>
    <property type="match status" value="1"/>
</dbReference>
<dbReference type="PANTHER" id="PTHR43176">
    <property type="entry name" value="3-HYDROXYISOBUTYRYL-COA HYDROLASE-RELATED"/>
    <property type="match status" value="1"/>
</dbReference>
<name>A0A1I4S4U7_9GAMM</name>
<evidence type="ECO:0000313" key="5">
    <source>
        <dbReference type="EMBL" id="SFM59421.1"/>
    </source>
</evidence>
<dbReference type="GO" id="GO:0003860">
    <property type="term" value="F:3-hydroxyisobutyryl-CoA hydrolase activity"/>
    <property type="evidence" value="ECO:0007669"/>
    <property type="project" value="UniProtKB-EC"/>
</dbReference>
<dbReference type="PANTHER" id="PTHR43176:SF3">
    <property type="entry name" value="3-HYDROXYISOBUTYRYL-COA HYDROLASE, MITOCHONDRIAL"/>
    <property type="match status" value="1"/>
</dbReference>
<sequence>MSVEVQELPCREGFLGLLTLNSPGTLNALSEAMVEQAQEALDRWATDDRICLVVLQGAGERAFCAGGNIRLLYDAMTGHGDQQAPSRFFTREYRLDYSLHRFPKPVVGIGHGVVMGGGLGLLSACRYRLVTPDLTLAMPETSIGLFPDVGASWFLNRLPGRLGLFMGLTGARLNVTDTLRVGLADMALLPEDRDTLFSRLQEQRWAGEAAADDNRLFRLLNQMPAPDYRALPQSNLEQHEQAISRLSAGEELPAVVDQLLGSDIDSDWWRACIDNLRGGCPVSAWLVWTQLKKAQQMSLKDVFRMELAMALECSRRPDLPEGIRARMVDKDQKPSWSYGSVAEVPEDVVTAHFEPEWDDETDPMQLQ</sequence>
<dbReference type="InterPro" id="IPR045004">
    <property type="entry name" value="ECH_dom"/>
</dbReference>
<dbReference type="OrthoDB" id="9790967at2"/>
<evidence type="ECO:0000259" key="4">
    <source>
        <dbReference type="Pfam" id="PF16113"/>
    </source>
</evidence>
<evidence type="ECO:0000256" key="3">
    <source>
        <dbReference type="ARBA" id="ARBA00022801"/>
    </source>
</evidence>
<evidence type="ECO:0000256" key="1">
    <source>
        <dbReference type="ARBA" id="ARBA00001709"/>
    </source>
</evidence>
<dbReference type="GO" id="GO:0005829">
    <property type="term" value="C:cytosol"/>
    <property type="evidence" value="ECO:0007669"/>
    <property type="project" value="TreeGrafter"/>
</dbReference>
<dbReference type="Gene3D" id="3.90.226.10">
    <property type="entry name" value="2-enoyl-CoA Hydratase, Chain A, domain 1"/>
    <property type="match status" value="1"/>
</dbReference>
<keyword evidence="3" id="KW-0378">Hydrolase</keyword>